<dbReference type="Proteomes" id="UP001431783">
    <property type="component" value="Unassembled WGS sequence"/>
</dbReference>
<keyword evidence="1" id="KW-0732">Signal</keyword>
<proteinExistence type="predicted"/>
<feature type="signal peptide" evidence="1">
    <location>
        <begin position="1"/>
        <end position="29"/>
    </location>
</feature>
<evidence type="ECO:0000256" key="1">
    <source>
        <dbReference type="SAM" id="SignalP"/>
    </source>
</evidence>
<gene>
    <name evidence="2" type="ORF">WA026_001822</name>
</gene>
<dbReference type="AlphaFoldDB" id="A0AAW1UUI5"/>
<name>A0AAW1UUI5_9CUCU</name>
<reference evidence="2 3" key="1">
    <citation type="submission" date="2023-03" db="EMBL/GenBank/DDBJ databases">
        <title>Genome insight into feeding habits of ladybird beetles.</title>
        <authorList>
            <person name="Li H.-S."/>
            <person name="Huang Y.-H."/>
            <person name="Pang H."/>
        </authorList>
    </citation>
    <scope>NUCLEOTIDE SEQUENCE [LARGE SCALE GENOMIC DNA]</scope>
    <source>
        <strain evidence="2">SYSU_2023b</strain>
        <tissue evidence="2">Whole body</tissue>
    </source>
</reference>
<sequence length="119" mass="13793">MQLEFYTMTKVLVLVLLVSFMCFSQYDCALECQKCNTTEDTTNCKYGGKIIVDRDDECPPGKSTCFRMTYVSKCNSKKVYRRGCDGPDFCQQQRRRNDIDVDICEQCDDNTYCNTATLY</sequence>
<dbReference type="EMBL" id="JARQZJ010000091">
    <property type="protein sequence ID" value="KAK9883652.1"/>
    <property type="molecule type" value="Genomic_DNA"/>
</dbReference>
<keyword evidence="3" id="KW-1185">Reference proteome</keyword>
<comment type="caution">
    <text evidence="2">The sequence shown here is derived from an EMBL/GenBank/DDBJ whole genome shotgun (WGS) entry which is preliminary data.</text>
</comment>
<organism evidence="2 3">
    <name type="scientific">Henosepilachna vigintioctopunctata</name>
    <dbReference type="NCBI Taxonomy" id="420089"/>
    <lineage>
        <taxon>Eukaryota</taxon>
        <taxon>Metazoa</taxon>
        <taxon>Ecdysozoa</taxon>
        <taxon>Arthropoda</taxon>
        <taxon>Hexapoda</taxon>
        <taxon>Insecta</taxon>
        <taxon>Pterygota</taxon>
        <taxon>Neoptera</taxon>
        <taxon>Endopterygota</taxon>
        <taxon>Coleoptera</taxon>
        <taxon>Polyphaga</taxon>
        <taxon>Cucujiformia</taxon>
        <taxon>Coccinelloidea</taxon>
        <taxon>Coccinellidae</taxon>
        <taxon>Epilachninae</taxon>
        <taxon>Epilachnini</taxon>
        <taxon>Henosepilachna</taxon>
    </lineage>
</organism>
<evidence type="ECO:0000313" key="2">
    <source>
        <dbReference type="EMBL" id="KAK9883652.1"/>
    </source>
</evidence>
<feature type="chain" id="PRO_5043430261" evidence="1">
    <location>
        <begin position="30"/>
        <end position="119"/>
    </location>
</feature>
<accession>A0AAW1UUI5</accession>
<protein>
    <submittedName>
        <fullName evidence="2">Uncharacterized protein</fullName>
    </submittedName>
</protein>
<evidence type="ECO:0000313" key="3">
    <source>
        <dbReference type="Proteomes" id="UP001431783"/>
    </source>
</evidence>